<dbReference type="AlphaFoldDB" id="A0A9D3M1N0"/>
<feature type="domain" description="NSF AAA+ ATPase lid" evidence="5">
    <location>
        <begin position="15"/>
        <end position="82"/>
    </location>
</feature>
<evidence type="ECO:0000259" key="5">
    <source>
        <dbReference type="Pfam" id="PF21964"/>
    </source>
</evidence>
<dbReference type="EMBL" id="JAFIRN010000010">
    <property type="protein sequence ID" value="KAG5840935.1"/>
    <property type="molecule type" value="Genomic_DNA"/>
</dbReference>
<comment type="similarity">
    <text evidence="1 4">Belongs to the AAA ATPase family.</text>
</comment>
<dbReference type="InterPro" id="IPR039812">
    <property type="entry name" value="Vesicle-fus_ATPase"/>
</dbReference>
<evidence type="ECO:0000256" key="4">
    <source>
        <dbReference type="RuleBase" id="RU367045"/>
    </source>
</evidence>
<dbReference type="GO" id="GO:0005795">
    <property type="term" value="C:Golgi stack"/>
    <property type="evidence" value="ECO:0007669"/>
    <property type="project" value="TreeGrafter"/>
</dbReference>
<keyword evidence="2 4" id="KW-0547">Nucleotide-binding</keyword>
<gene>
    <name evidence="6" type="ORF">ANANG_G00194170</name>
</gene>
<comment type="catalytic activity">
    <reaction evidence="4">
        <text>ATP + H2O = ADP + phosphate + H(+)</text>
        <dbReference type="Rhea" id="RHEA:13065"/>
        <dbReference type="ChEBI" id="CHEBI:15377"/>
        <dbReference type="ChEBI" id="CHEBI:15378"/>
        <dbReference type="ChEBI" id="CHEBI:30616"/>
        <dbReference type="ChEBI" id="CHEBI:43474"/>
        <dbReference type="ChEBI" id="CHEBI:456216"/>
        <dbReference type="EC" id="3.6.4.6"/>
    </reaction>
</comment>
<keyword evidence="7" id="KW-1185">Reference proteome</keyword>
<dbReference type="Proteomes" id="UP001044222">
    <property type="component" value="Chromosome 10"/>
</dbReference>
<proteinExistence type="inferred from homology"/>
<dbReference type="GO" id="GO:0035494">
    <property type="term" value="P:SNARE complex disassembly"/>
    <property type="evidence" value="ECO:0007669"/>
    <property type="project" value="InterPro"/>
</dbReference>
<comment type="subcellular location">
    <subcellularLocation>
        <location evidence="4">Cytoplasm</location>
    </subcellularLocation>
</comment>
<protein>
    <recommendedName>
        <fullName evidence="4">Vesicle-fusing ATPase</fullName>
        <ecNumber evidence="4">3.6.4.6</ecNumber>
    </recommendedName>
</protein>
<organism evidence="6 7">
    <name type="scientific">Anguilla anguilla</name>
    <name type="common">European freshwater eel</name>
    <name type="synonym">Muraena anguilla</name>
    <dbReference type="NCBI Taxonomy" id="7936"/>
    <lineage>
        <taxon>Eukaryota</taxon>
        <taxon>Metazoa</taxon>
        <taxon>Chordata</taxon>
        <taxon>Craniata</taxon>
        <taxon>Vertebrata</taxon>
        <taxon>Euteleostomi</taxon>
        <taxon>Actinopterygii</taxon>
        <taxon>Neopterygii</taxon>
        <taxon>Teleostei</taxon>
        <taxon>Anguilliformes</taxon>
        <taxon>Anguillidae</taxon>
        <taxon>Anguilla</taxon>
    </lineage>
</organism>
<accession>A0A9D3M1N0</accession>
<dbReference type="GO" id="GO:0006891">
    <property type="term" value="P:intra-Golgi vesicle-mediated transport"/>
    <property type="evidence" value="ECO:0007669"/>
    <property type="project" value="TreeGrafter"/>
</dbReference>
<reference evidence="6" key="1">
    <citation type="submission" date="2021-01" db="EMBL/GenBank/DDBJ databases">
        <title>A chromosome-scale assembly of European eel, Anguilla anguilla.</title>
        <authorList>
            <person name="Henkel C."/>
            <person name="Jong-Raadsen S.A."/>
            <person name="Dufour S."/>
            <person name="Weltzien F.-A."/>
            <person name="Palstra A.P."/>
            <person name="Pelster B."/>
            <person name="Spaink H.P."/>
            <person name="Van Den Thillart G.E."/>
            <person name="Jansen H."/>
            <person name="Zahm M."/>
            <person name="Klopp C."/>
            <person name="Cedric C."/>
            <person name="Louis A."/>
            <person name="Berthelot C."/>
            <person name="Parey E."/>
            <person name="Roest Crollius H."/>
            <person name="Montfort J."/>
            <person name="Robinson-Rechavi M."/>
            <person name="Bucao C."/>
            <person name="Bouchez O."/>
            <person name="Gislard M."/>
            <person name="Lluch J."/>
            <person name="Milhes M."/>
            <person name="Lampietro C."/>
            <person name="Lopez Roques C."/>
            <person name="Donnadieu C."/>
            <person name="Braasch I."/>
            <person name="Desvignes T."/>
            <person name="Postlethwait J."/>
            <person name="Bobe J."/>
            <person name="Guiguen Y."/>
            <person name="Dirks R."/>
        </authorList>
    </citation>
    <scope>NUCLEOTIDE SEQUENCE</scope>
    <source>
        <strain evidence="6">Tag_6206</strain>
        <tissue evidence="6">Liver</tissue>
    </source>
</reference>
<name>A0A9D3M1N0_ANGAN</name>
<dbReference type="InterPro" id="IPR054419">
    <property type="entry name" value="NSF_ATPase_lid"/>
</dbReference>
<comment type="caution">
    <text evidence="6">The sequence shown here is derived from an EMBL/GenBank/DDBJ whole genome shotgun (WGS) entry which is preliminary data.</text>
</comment>
<evidence type="ECO:0000256" key="1">
    <source>
        <dbReference type="ARBA" id="ARBA00006914"/>
    </source>
</evidence>
<evidence type="ECO:0000256" key="3">
    <source>
        <dbReference type="ARBA" id="ARBA00022840"/>
    </source>
</evidence>
<keyword evidence="4" id="KW-0479">Metal-binding</keyword>
<keyword evidence="4" id="KW-0653">Protein transport</keyword>
<dbReference type="PANTHER" id="PTHR23078">
    <property type="entry name" value="VESICULAR-FUSION PROTEIN NSF"/>
    <property type="match status" value="1"/>
</dbReference>
<evidence type="ECO:0000313" key="6">
    <source>
        <dbReference type="EMBL" id="KAG5840935.1"/>
    </source>
</evidence>
<dbReference type="GO" id="GO:0005524">
    <property type="term" value="F:ATP binding"/>
    <property type="evidence" value="ECO:0007669"/>
    <property type="project" value="UniProtKB-UniRule"/>
</dbReference>
<dbReference type="EC" id="3.6.4.6" evidence="4"/>
<dbReference type="GO" id="GO:0046872">
    <property type="term" value="F:metal ion binding"/>
    <property type="evidence" value="ECO:0007669"/>
    <property type="project" value="UniProtKB-UniRule"/>
</dbReference>
<keyword evidence="4" id="KW-0378">Hydrolase</keyword>
<dbReference type="Gene3D" id="1.10.8.60">
    <property type="match status" value="1"/>
</dbReference>
<keyword evidence="4" id="KW-0813">Transport</keyword>
<dbReference type="FunFam" id="1.10.8.60:FF:000031">
    <property type="entry name" value="vesicle-fusing ATPase isoform X1"/>
    <property type="match status" value="1"/>
</dbReference>
<evidence type="ECO:0000256" key="2">
    <source>
        <dbReference type="ARBA" id="ARBA00022741"/>
    </source>
</evidence>
<comment type="function">
    <text evidence="4">Required for vesicle-mediated transport. Catalyzes the fusion of transport vesicles within the Golgi cisternae. Is also required for transport from the endoplasmic reticulum to the Golgi stack. Seems to function as a fusion protein required for the delivery of cargo proteins to all compartments of the Golgi stack independent of vesicle origin.</text>
</comment>
<keyword evidence="3 4" id="KW-0067">ATP-binding</keyword>
<dbReference type="GO" id="GO:0016887">
    <property type="term" value="F:ATP hydrolysis activity"/>
    <property type="evidence" value="ECO:0007669"/>
    <property type="project" value="InterPro"/>
</dbReference>
<dbReference type="Pfam" id="PF21964">
    <property type="entry name" value="NSF_ATPase_lid"/>
    <property type="match status" value="1"/>
</dbReference>
<keyword evidence="4" id="KW-0963">Cytoplasm</keyword>
<evidence type="ECO:0000313" key="7">
    <source>
        <dbReference type="Proteomes" id="UP001044222"/>
    </source>
</evidence>
<keyword evidence="4" id="KW-0460">Magnesium</keyword>
<keyword evidence="4" id="KW-0931">ER-Golgi transport</keyword>
<sequence>MEMLDAFSTTIHIPNISTGEHLVEALELLGSFKDSERAMITKEVKGKRVWIGIKKLLMLIEMSLQMHPEYRVKKFLALLREEGALDGGNNILM</sequence>
<comment type="cofactor">
    <cofactor evidence="4">
        <name>Mg(2+)</name>
        <dbReference type="ChEBI" id="CHEBI:18420"/>
    </cofactor>
    <text evidence="4">Binds 1 Mg(2+) ion per subunit.</text>
</comment>
<dbReference type="GO" id="GO:0043001">
    <property type="term" value="P:Golgi to plasma membrane protein transport"/>
    <property type="evidence" value="ECO:0007669"/>
    <property type="project" value="TreeGrafter"/>
</dbReference>
<dbReference type="PANTHER" id="PTHR23078:SF3">
    <property type="entry name" value="VESICLE-FUSING ATPASE"/>
    <property type="match status" value="1"/>
</dbReference>